<feature type="region of interest" description="Disordered" evidence="1">
    <location>
        <begin position="396"/>
        <end position="415"/>
    </location>
</feature>
<sequence length="1454" mass="163152">MAKKQDMRLELADRLIEMMEKGTAHWQRPWVAGEVLAPVNAVTGKPYRGVNYENLMFFSPDPSDPRWCTYNQARDQGWQVREGASGLPLEVWKNYEHQRTEEEIQRLRDEGVESPELTERRMGVRYYTVFHASQIDGIPPLDRPLTGQEMEGKPDDRLPRLAETMGVELRYGGGRAFYRPSEDRVQMPPVETFERAAGHDSTLLHELSHATGHSSRMGRDLRNAFGSEKYAIEELRAEMSAAMTAATLGVGFDPDAQNLEEGREMGNSAAYLASWLRALPEKDRKKIVVDVIRDAQNMSEYLLERTPEVDRNQLSIGSTDVALPEFDRVQGEGFVLARNAEREGLEVQFEEKPDQEMLDALKSGGFRWSRGQGLWYARDSERSRQAAAQLLPESEREKILPRSPEQEQHAKDRESAEVNIIERPRVGDLVRFEPHEPGVNSMPFSGRVIDALDTNTGDIRYHLRAETGPDQSMEARVYGRDGQFREIAMEQAVGFDRALAPEPEKTQGFHVGDFVTTHENHFGADWNTHSILVGLDDQQVKLQNLYRSGQEWKVSPGIQTMSPERFKQTVRHQVSGVVPPEIASAENGGHSIARRDRIEKAVNAFHAENNLHYGKTPPTPERVPEKVRYFLGDRQALATDQLLRDKEGKAFYGDKMQELNNIIMDMPQSYETDGKSDAEKVAALRYFGPGNAQFFIIEKDRGDPENEGSGFPRQKQAFGLADLGEGAPEMGYINIEEITRAGAQLDYHFTPRNLLEIKQEKYPELMSLKDRAEMSPAFVAKHLAPPHESLSVFASASGQDLLGRVVLSDYGPDAKGNMGIQSDTTYVRFSPEINERGEKIFIARDRANPAGKAHYFEAVLRNVEKDDGTHFLSLNYFEKRNSEESMRLLTALNLKPNEAMKEVGFDDPAAKMVKNYLGLDMGAEANKDIAPDTGLKTGKEAALESVRDFYEYLPDRVHDLMDAIKDRHEELSPADFEGHRKVRADFQAGVDDVLGIIREGPDRGANKNWMTLEKAGFTPDEISKMPLMDDVQNATRRHGQNLSAFSKELDNQFTENLKAHGKERLKNPENLSKLEMGQAVFWKHGIQVEGTDNLMLNRFIDAVDNKDLPKLLSSIGHNSQNPASQEIFERLTGETLGKTQKARVETLEKWAGSEVVQTMKTEQAEKAAARAIEKPIKNLQNRYDDLKNLRVRTLNGQGQEMVLNGHEYLSHSADMGFTDTFSRKKGAVLEYGLLNKEEGIYRTVKDTRLTQFIKAARDVDSEGQWLPALEKAGIALGPEKEMIGKPVEVSADKGNALLVKTLERAQGKHAGQEKMASVPRLVASIGSADDRVFVTVGKEGRGFMAVHEGDRKDIVPVALRLCNDDRKPSLQGVAEYDGRKFGVSLYADGLSKDRVTVMVSEQTAEGLKILGHALLEPNREAREKGLPSQDVEYLKKTLGVSLQADRQKAAVGLE</sequence>
<evidence type="ECO:0000259" key="2">
    <source>
        <dbReference type="Pfam" id="PF08401"/>
    </source>
</evidence>
<evidence type="ECO:0000259" key="3">
    <source>
        <dbReference type="Pfam" id="PF18818"/>
    </source>
</evidence>
<evidence type="ECO:0000313" key="4">
    <source>
        <dbReference type="EMBL" id="OCX70601.1"/>
    </source>
</evidence>
<feature type="domain" description="N-terminal" evidence="2">
    <location>
        <begin position="6"/>
        <end position="130"/>
    </location>
</feature>
<gene>
    <name evidence="4" type="ORF">A6M23_13780</name>
</gene>
<evidence type="ECO:0000313" key="5">
    <source>
        <dbReference type="Proteomes" id="UP000095008"/>
    </source>
</evidence>
<reference evidence="4" key="1">
    <citation type="journal article" date="2016" name="Int. J. Mol. Sci.">
        <title>Comparative genomics of the extreme acidophile Acidithiobacillus thiooxidans reveals intraspecific divergence and niche adaptation.</title>
        <authorList>
            <person name="Zhang X."/>
            <person name="Feng X."/>
            <person name="Tao J."/>
            <person name="Ma L."/>
            <person name="Xiao Y."/>
            <person name="Liang Y."/>
            <person name="Liu X."/>
            <person name="Yin H."/>
        </authorList>
    </citation>
    <scope>NUCLEOTIDE SEQUENCE [LARGE SCALE GENOMIC DNA]</scope>
    <source>
        <strain evidence="4">DXS-W</strain>
    </source>
</reference>
<dbReference type="GO" id="GO:0003697">
    <property type="term" value="F:single-stranded DNA binding"/>
    <property type="evidence" value="ECO:0007669"/>
    <property type="project" value="InterPro"/>
</dbReference>
<evidence type="ECO:0000256" key="1">
    <source>
        <dbReference type="SAM" id="MobiDB-lite"/>
    </source>
</evidence>
<dbReference type="Pfam" id="PF18818">
    <property type="entry name" value="MPTase-PolyVal"/>
    <property type="match status" value="1"/>
</dbReference>
<dbReference type="InterPro" id="IPR041459">
    <property type="entry name" value="MPTase-PolyVal"/>
</dbReference>
<dbReference type="EMBL" id="LWRY01000160">
    <property type="protein sequence ID" value="OCX70601.1"/>
    <property type="molecule type" value="Genomic_DNA"/>
</dbReference>
<dbReference type="RefSeq" id="WP_065980335.1">
    <property type="nucleotide sequence ID" value="NZ_LWRY01000160.1"/>
</dbReference>
<dbReference type="Pfam" id="PF08401">
    <property type="entry name" value="ArdcN"/>
    <property type="match status" value="1"/>
</dbReference>
<organism evidence="4 5">
    <name type="scientific">Acidithiobacillus thiooxidans</name>
    <name type="common">Thiobacillus thiooxidans</name>
    <dbReference type="NCBI Taxonomy" id="930"/>
    <lineage>
        <taxon>Bacteria</taxon>
        <taxon>Pseudomonadati</taxon>
        <taxon>Pseudomonadota</taxon>
        <taxon>Acidithiobacillia</taxon>
        <taxon>Acidithiobacillales</taxon>
        <taxon>Acidithiobacillaceae</taxon>
        <taxon>Acidithiobacillus</taxon>
    </lineage>
</organism>
<evidence type="ECO:0008006" key="6">
    <source>
        <dbReference type="Google" id="ProtNLM"/>
    </source>
</evidence>
<dbReference type="Proteomes" id="UP000095008">
    <property type="component" value="Unassembled WGS sequence"/>
</dbReference>
<feature type="domain" description="Polyvalent protein metallopeptidase" evidence="3">
    <location>
        <begin position="159"/>
        <end position="287"/>
    </location>
</feature>
<keyword evidence="5" id="KW-1185">Reference proteome</keyword>
<dbReference type="InterPro" id="IPR013610">
    <property type="entry name" value="ArdC_N"/>
</dbReference>
<protein>
    <recommendedName>
        <fullName evidence="6">DNA primase</fullName>
    </recommendedName>
</protein>
<proteinExistence type="predicted"/>
<name>A0A1C2I3K3_ACITH</name>
<accession>A0A1C2I3K3</accession>
<comment type="caution">
    <text evidence="4">The sequence shown here is derived from an EMBL/GenBank/DDBJ whole genome shotgun (WGS) entry which is preliminary data.</text>
</comment>